<dbReference type="Proteomes" id="UP000183400">
    <property type="component" value="Unassembled WGS sequence"/>
</dbReference>
<sequence length="354" mass="38536">MSTASTVEREMLALINQERTSRGLDPLQLETRLNDSSEDHSTWMLGTDRFSHTGQGGSSATQRMQAAGFDLSGSWRTGENIAWQSERGAPGVSDDVAQLHQNLMNSPGHRANILNPDFKYIGIGVEAGDMQGFDAVMVTQNFAATQGEVILDNGGTTPPVTPPVDEVAEPEEEVTDPTEPEVPDTDVTETEEPVDETPYTDVNETEEPADETPDTDVTETEEPADETPDTDVTETEEPADETPDTDVTETEEPADETPEVVVDTGEPGADCFDVQAFLAGIEAFVNALQAHFDQFEWAPVERADSAPEMDDFDLVFDNDAADDMVDTAENIVEDVSDNFCNAFVFEMNCAFDFG</sequence>
<dbReference type="PANTHER" id="PTHR31157">
    <property type="entry name" value="SCP DOMAIN-CONTAINING PROTEIN"/>
    <property type="match status" value="1"/>
</dbReference>
<evidence type="ECO:0000313" key="3">
    <source>
        <dbReference type="EMBL" id="SDX16314.1"/>
    </source>
</evidence>
<dbReference type="InterPro" id="IPR014044">
    <property type="entry name" value="CAP_dom"/>
</dbReference>
<dbReference type="RefSeq" id="WP_074737012.1">
    <property type="nucleotide sequence ID" value="NZ_FNNP01000003.1"/>
</dbReference>
<dbReference type="OrthoDB" id="419320at2"/>
<dbReference type="EMBL" id="FNNP01000003">
    <property type="protein sequence ID" value="SDX16314.1"/>
    <property type="molecule type" value="Genomic_DNA"/>
</dbReference>
<keyword evidence="4" id="KW-1185">Reference proteome</keyword>
<dbReference type="InterPro" id="IPR035940">
    <property type="entry name" value="CAP_sf"/>
</dbReference>
<dbReference type="SUPFAM" id="SSF55797">
    <property type="entry name" value="PR-1-like"/>
    <property type="match status" value="1"/>
</dbReference>
<organism evidence="3 4">
    <name type="scientific">Ruegeria halocynthiae</name>
    <dbReference type="NCBI Taxonomy" id="985054"/>
    <lineage>
        <taxon>Bacteria</taxon>
        <taxon>Pseudomonadati</taxon>
        <taxon>Pseudomonadota</taxon>
        <taxon>Alphaproteobacteria</taxon>
        <taxon>Rhodobacterales</taxon>
        <taxon>Roseobacteraceae</taxon>
        <taxon>Ruegeria</taxon>
    </lineage>
</organism>
<evidence type="ECO:0000256" key="1">
    <source>
        <dbReference type="SAM" id="MobiDB-lite"/>
    </source>
</evidence>
<gene>
    <name evidence="3" type="ORF">SAMN05444358_103214</name>
</gene>
<feature type="domain" description="SCP" evidence="2">
    <location>
        <begin position="12"/>
        <end position="142"/>
    </location>
</feature>
<dbReference type="STRING" id="985054.SAMN05444358_103214"/>
<protein>
    <submittedName>
        <fullName evidence="3">Cysteine-rich secretory protein family protein</fullName>
    </submittedName>
</protein>
<name>A0A1H2ZHS6_9RHOB</name>
<dbReference type="Gene3D" id="3.40.33.10">
    <property type="entry name" value="CAP"/>
    <property type="match status" value="1"/>
</dbReference>
<reference evidence="4" key="1">
    <citation type="submission" date="2016-10" db="EMBL/GenBank/DDBJ databases">
        <authorList>
            <person name="Varghese N."/>
            <person name="Submissions S."/>
        </authorList>
    </citation>
    <scope>NUCLEOTIDE SEQUENCE [LARGE SCALE GENOMIC DNA]</scope>
    <source>
        <strain evidence="4">DSM 27839</strain>
    </source>
</reference>
<dbReference type="PANTHER" id="PTHR31157:SF1">
    <property type="entry name" value="SCP DOMAIN-CONTAINING PROTEIN"/>
    <property type="match status" value="1"/>
</dbReference>
<proteinExistence type="predicted"/>
<dbReference type="AlphaFoldDB" id="A0A1H2ZHS6"/>
<dbReference type="CDD" id="cd05379">
    <property type="entry name" value="CAP_bacterial"/>
    <property type="match status" value="1"/>
</dbReference>
<accession>A0A1H2ZHS6</accession>
<dbReference type="Pfam" id="PF00188">
    <property type="entry name" value="CAP"/>
    <property type="match status" value="1"/>
</dbReference>
<feature type="compositionally biased region" description="Acidic residues" evidence="1">
    <location>
        <begin position="166"/>
        <end position="195"/>
    </location>
</feature>
<feature type="region of interest" description="Disordered" evidence="1">
    <location>
        <begin position="150"/>
        <end position="262"/>
    </location>
</feature>
<feature type="compositionally biased region" description="Acidic residues" evidence="1">
    <location>
        <begin position="203"/>
        <end position="258"/>
    </location>
</feature>
<evidence type="ECO:0000259" key="2">
    <source>
        <dbReference type="Pfam" id="PF00188"/>
    </source>
</evidence>
<evidence type="ECO:0000313" key="4">
    <source>
        <dbReference type="Proteomes" id="UP000183400"/>
    </source>
</evidence>